<dbReference type="SUPFAM" id="SSF48452">
    <property type="entry name" value="TPR-like"/>
    <property type="match status" value="2"/>
</dbReference>
<keyword evidence="3" id="KW-1185">Reference proteome</keyword>
<dbReference type="RefSeq" id="WP_129205571.1">
    <property type="nucleotide sequence ID" value="NZ_CP035495.1"/>
</dbReference>
<dbReference type="KEGG" id="xyl:ET495_15745"/>
<dbReference type="AlphaFoldDB" id="A0A4V0YEJ4"/>
<feature type="domain" description="CHAT" evidence="1">
    <location>
        <begin position="642"/>
        <end position="854"/>
    </location>
</feature>
<dbReference type="Gene3D" id="1.25.40.10">
    <property type="entry name" value="Tetratricopeptide repeat domain"/>
    <property type="match status" value="2"/>
</dbReference>
<protein>
    <submittedName>
        <fullName evidence="2">CHAT domain-containing protein</fullName>
    </submittedName>
</protein>
<dbReference type="InterPro" id="IPR011990">
    <property type="entry name" value="TPR-like_helical_dom_sf"/>
</dbReference>
<dbReference type="InterPro" id="IPR024983">
    <property type="entry name" value="CHAT_dom"/>
</dbReference>
<name>A0A4V0YEJ4_9MICO</name>
<dbReference type="Pfam" id="PF12770">
    <property type="entry name" value="CHAT"/>
    <property type="match status" value="1"/>
</dbReference>
<evidence type="ECO:0000313" key="3">
    <source>
        <dbReference type="Proteomes" id="UP000291758"/>
    </source>
</evidence>
<evidence type="ECO:0000313" key="2">
    <source>
        <dbReference type="EMBL" id="QAY64421.1"/>
    </source>
</evidence>
<gene>
    <name evidence="2" type="ORF">ET495_15745</name>
</gene>
<evidence type="ECO:0000259" key="1">
    <source>
        <dbReference type="Pfam" id="PF12770"/>
    </source>
</evidence>
<dbReference type="EMBL" id="CP035495">
    <property type="protein sequence ID" value="QAY64421.1"/>
    <property type="molecule type" value="Genomic_DNA"/>
</dbReference>
<sequence length="868" mass="90076">MPGVLARARALYEDAHQADVAERFDDALEGFRALLDLLDGADLGPALSPDHRAGAALRVRALLGIARARYESTGDLRGAMAAVDGAERYALAGGLEPEAFAVQGERGRLLLRSGDVEAALAAFDTVLRGADVPPTRDLAVALLHHGSLHLDYGDPRRADADLRASAEVAVRLGERDLEAMARHRLGLLRFVQGDLPAALRAMGEAARIGGTPEPVALLDKARVLADAGLVGDAVEALEQAAVMVRDGSLLVRAEVELTLAACLMDLRRHDEAVEAARAAAAAFARCGNALWAARAQVAMLEALLGADRWMRSRVPRATLRRRAERALALADGADGRGSSGGVADRMAVVYPALLAAAEWCALAGDLTAARAYLARVPADLGTAPLSLRLGRPAVVARIAFAAGHRSAGVRAVQHGQRMLAAHRGLGSVEAAAASGVHAMRLNLVDTQAALATGDPAAVFDALERGRAAAAGAARVVPPDDPELAMLLEQARAAHQAALALGPTSTPEGLRAKRQHLVQARRLQDRARERSWQVEGERRPVRPTTARELRAALRGLAAHGGAPVVASYVSIGSRVLAVRLDGGGQRLLRLGERAEIDELVRRTRADLAVVANSLIPQRLRAAAAASLRHALGALDALLVVPLDAPGDLHVAARGGLLTLPWCALPSRSGLRTWVGDRVDLRTGGGAGAARPGGVVVLAGPGTDGAVREARAVAAVWPGSSLHTGAGATTRVALDALAKARVVHLAAHGGHVEDNALFSSLRLADGPLFAHELDGLDLADAVVVLSACELGLSVSDVGGEALGFASVLLRHGARAVVAAVAPLRDDLAVRVMPRLHEGLRAGLPPGAALAAATRSERDPVPLVCFGPLPV</sequence>
<accession>A0A4V0YEJ4</accession>
<dbReference type="Proteomes" id="UP000291758">
    <property type="component" value="Chromosome"/>
</dbReference>
<dbReference type="OrthoDB" id="9761935at2"/>
<proteinExistence type="predicted"/>
<reference evidence="2 3" key="1">
    <citation type="submission" date="2019-01" db="EMBL/GenBank/DDBJ databases">
        <title>Genome sequencing of strain 2JSPR-7.</title>
        <authorList>
            <person name="Heo J."/>
            <person name="Kim S.-J."/>
            <person name="Kim J.-S."/>
            <person name="Hong S.-B."/>
            <person name="Kwon S.-W."/>
        </authorList>
    </citation>
    <scope>NUCLEOTIDE SEQUENCE [LARGE SCALE GENOMIC DNA]</scope>
    <source>
        <strain evidence="2 3">2JSPR-7</strain>
    </source>
</reference>
<organism evidence="2 3">
    <name type="scientific">Xylanimonas allomyrinae</name>
    <dbReference type="NCBI Taxonomy" id="2509459"/>
    <lineage>
        <taxon>Bacteria</taxon>
        <taxon>Bacillati</taxon>
        <taxon>Actinomycetota</taxon>
        <taxon>Actinomycetes</taxon>
        <taxon>Micrococcales</taxon>
        <taxon>Promicromonosporaceae</taxon>
        <taxon>Xylanimonas</taxon>
    </lineage>
</organism>